<accession>A0A101TX72</accession>
<keyword evidence="4" id="KW-1185">Reference proteome</keyword>
<evidence type="ECO:0000256" key="1">
    <source>
        <dbReference type="SAM" id="MobiDB-lite"/>
    </source>
</evidence>
<feature type="compositionally biased region" description="Basic and acidic residues" evidence="1">
    <location>
        <begin position="232"/>
        <end position="257"/>
    </location>
</feature>
<dbReference type="Pfam" id="PF04862">
    <property type="entry name" value="DUF642"/>
    <property type="match status" value="1"/>
</dbReference>
<dbReference type="RefSeq" id="WP_062721230.1">
    <property type="nucleotide sequence ID" value="NZ_KQ948931.1"/>
</dbReference>
<feature type="domain" description="DUF642" evidence="2">
    <location>
        <begin position="31"/>
        <end position="156"/>
    </location>
</feature>
<feature type="region of interest" description="Disordered" evidence="1">
    <location>
        <begin position="177"/>
        <end position="198"/>
    </location>
</feature>
<reference evidence="3 4" key="1">
    <citation type="submission" date="2015-10" db="EMBL/GenBank/DDBJ databases">
        <title>Draft genome sequence of Streptomyces caeruleatus NRRL B-24802, type strain for the species Streptomyces caeruleatus.</title>
        <authorList>
            <person name="Ruckert C."/>
            <person name="Winkler A."/>
            <person name="Kalinowski J."/>
            <person name="Kampfer P."/>
            <person name="Glaeser S."/>
        </authorList>
    </citation>
    <scope>NUCLEOTIDE SEQUENCE [LARGE SCALE GENOMIC DNA]</scope>
    <source>
        <strain evidence="3 4">NRRL B-24802</strain>
    </source>
</reference>
<evidence type="ECO:0000313" key="3">
    <source>
        <dbReference type="EMBL" id="KUO00031.1"/>
    </source>
</evidence>
<dbReference type="EMBL" id="LMWY01000029">
    <property type="protein sequence ID" value="KUO00031.1"/>
    <property type="molecule type" value="Genomic_DNA"/>
</dbReference>
<name>A0A101TX72_9ACTN</name>
<gene>
    <name evidence="3" type="ORF">AQJ67_24495</name>
</gene>
<sequence>MPTENLVRNGTFTEPRVSGAAKSWRPVHPAAAYRATGWDPVNAYGYDHLNAAFANHPNGLQAVDLGINFTNGGIKQTVETKAGATYNLSFECSPNEYNNCNGRPNNFTVKVTDDVGGREITSRDFDPGVGYGRANWQRKEFSFQAKSSRTTITFMGMAPGSCQSGITNVSVIGLTDGQGTSTTTQNQNQNKGPVTTGQDQELTNLRNKVNELTGQVSDLTGKLAECQRTSEQLRKNAQDAAAEYRRGRQEGWAKATEHLQQAKP</sequence>
<comment type="caution">
    <text evidence="3">The sequence shown here is derived from an EMBL/GenBank/DDBJ whole genome shotgun (WGS) entry which is preliminary data.</text>
</comment>
<organism evidence="3 4">
    <name type="scientific">Streptomyces caeruleatus</name>
    <dbReference type="NCBI Taxonomy" id="661399"/>
    <lineage>
        <taxon>Bacteria</taxon>
        <taxon>Bacillati</taxon>
        <taxon>Actinomycetota</taxon>
        <taxon>Actinomycetes</taxon>
        <taxon>Kitasatosporales</taxon>
        <taxon>Streptomycetaceae</taxon>
        <taxon>Streptomyces</taxon>
    </lineage>
</organism>
<dbReference type="Gene3D" id="2.60.120.260">
    <property type="entry name" value="Galactose-binding domain-like"/>
    <property type="match status" value="1"/>
</dbReference>
<dbReference type="AlphaFoldDB" id="A0A101TX72"/>
<evidence type="ECO:0000313" key="4">
    <source>
        <dbReference type="Proteomes" id="UP000053429"/>
    </source>
</evidence>
<protein>
    <recommendedName>
        <fullName evidence="2">DUF642 domain-containing protein</fullName>
    </recommendedName>
</protein>
<dbReference type="InterPro" id="IPR006946">
    <property type="entry name" value="DGR2-like_dom"/>
</dbReference>
<proteinExistence type="predicted"/>
<feature type="region of interest" description="Disordered" evidence="1">
    <location>
        <begin position="232"/>
        <end position="264"/>
    </location>
</feature>
<dbReference type="OrthoDB" id="3978283at2"/>
<evidence type="ECO:0000259" key="2">
    <source>
        <dbReference type="Pfam" id="PF04862"/>
    </source>
</evidence>
<dbReference type="Proteomes" id="UP000053429">
    <property type="component" value="Unassembled WGS sequence"/>
</dbReference>